<feature type="domain" description="ABC transmembrane type-2" evidence="6">
    <location>
        <begin position="22"/>
        <end position="248"/>
    </location>
</feature>
<comment type="caution">
    <text evidence="7">The sequence shown here is derived from an EMBL/GenBank/DDBJ whole genome shotgun (WGS) entry which is preliminary data.</text>
</comment>
<dbReference type="GO" id="GO:0140359">
    <property type="term" value="F:ABC-type transporter activity"/>
    <property type="evidence" value="ECO:0007669"/>
    <property type="project" value="InterPro"/>
</dbReference>
<dbReference type="GO" id="GO:0005886">
    <property type="term" value="C:plasma membrane"/>
    <property type="evidence" value="ECO:0007669"/>
    <property type="project" value="UniProtKB-SubCell"/>
</dbReference>
<organism evidence="7 8">
    <name type="scientific">Candidatus Roizmanbacteria bacterium RIFCSPLOWO2_02_FULL_43_10</name>
    <dbReference type="NCBI Taxonomy" id="1802078"/>
    <lineage>
        <taxon>Bacteria</taxon>
        <taxon>Candidatus Roizmaniibacteriota</taxon>
    </lineage>
</organism>
<feature type="transmembrane region" description="Helical" evidence="5">
    <location>
        <begin position="89"/>
        <end position="112"/>
    </location>
</feature>
<dbReference type="PROSITE" id="PS51012">
    <property type="entry name" value="ABC_TM2"/>
    <property type="match status" value="1"/>
</dbReference>
<dbReference type="InterPro" id="IPR051784">
    <property type="entry name" value="Nod_factor_ABC_transporter"/>
</dbReference>
<evidence type="ECO:0000259" key="6">
    <source>
        <dbReference type="PROSITE" id="PS51012"/>
    </source>
</evidence>
<dbReference type="InterPro" id="IPR013525">
    <property type="entry name" value="ABC2_TM"/>
</dbReference>
<comment type="similarity">
    <text evidence="5">Belongs to the ABC-2 integral membrane protein family.</text>
</comment>
<keyword evidence="4 5" id="KW-0472">Membrane</keyword>
<sequence>MKWHRVWAIVIRHLYNFRHSWDRIADAFYWPTMDIFLWGLTSRYMIEQGGSLPTLAVILLSGLVYWQIVWRSQYEITTNLLEEMWSRNLVNLFATPIKLIEWVIAVVGLGLIKMAVTLGFASGLAWLLYAVNIYATGVWFVPFLASLLMTGWWVGFVVSGIIVRFGTRVQTLAWAGVYILAPFSGIFYPIAILPEWAQNLSKVLPTSYVFEGMRKVLMREAWPIRDLITSFGLNLVYLVLATWLFVSLFNKRKERGLAQLE</sequence>
<dbReference type="InterPro" id="IPR047817">
    <property type="entry name" value="ABC2_TM_bact-type"/>
</dbReference>
<dbReference type="PANTHER" id="PTHR43229">
    <property type="entry name" value="NODULATION PROTEIN J"/>
    <property type="match status" value="1"/>
</dbReference>
<name>A0A1F7JU23_9BACT</name>
<feature type="transmembrane region" description="Helical" evidence="5">
    <location>
        <begin position="227"/>
        <end position="249"/>
    </location>
</feature>
<evidence type="ECO:0000256" key="3">
    <source>
        <dbReference type="ARBA" id="ARBA00022989"/>
    </source>
</evidence>
<evidence type="ECO:0000256" key="4">
    <source>
        <dbReference type="ARBA" id="ARBA00023136"/>
    </source>
</evidence>
<keyword evidence="2 5" id="KW-0812">Transmembrane</keyword>
<feature type="transmembrane region" description="Helical" evidence="5">
    <location>
        <begin position="147"/>
        <end position="165"/>
    </location>
</feature>
<dbReference type="Pfam" id="PF01061">
    <property type="entry name" value="ABC2_membrane"/>
    <property type="match status" value="1"/>
</dbReference>
<accession>A0A1F7JU23</accession>
<evidence type="ECO:0000313" key="8">
    <source>
        <dbReference type="Proteomes" id="UP000176269"/>
    </source>
</evidence>
<protein>
    <recommendedName>
        <fullName evidence="5">Transport permease protein</fullName>
    </recommendedName>
</protein>
<evidence type="ECO:0000313" key="7">
    <source>
        <dbReference type="EMBL" id="OGK59107.1"/>
    </source>
</evidence>
<evidence type="ECO:0000256" key="2">
    <source>
        <dbReference type="ARBA" id="ARBA00022692"/>
    </source>
</evidence>
<feature type="transmembrane region" description="Helical" evidence="5">
    <location>
        <begin position="172"/>
        <end position="192"/>
    </location>
</feature>
<keyword evidence="5" id="KW-1003">Cell membrane</keyword>
<keyword evidence="5" id="KW-0813">Transport</keyword>
<keyword evidence="3 5" id="KW-1133">Transmembrane helix</keyword>
<gene>
    <name evidence="7" type="ORF">A3I56_03005</name>
</gene>
<evidence type="ECO:0000256" key="1">
    <source>
        <dbReference type="ARBA" id="ARBA00004141"/>
    </source>
</evidence>
<reference evidence="7 8" key="1">
    <citation type="journal article" date="2016" name="Nat. Commun.">
        <title>Thousands of microbial genomes shed light on interconnected biogeochemical processes in an aquifer system.</title>
        <authorList>
            <person name="Anantharaman K."/>
            <person name="Brown C.T."/>
            <person name="Hug L.A."/>
            <person name="Sharon I."/>
            <person name="Castelle C.J."/>
            <person name="Probst A.J."/>
            <person name="Thomas B.C."/>
            <person name="Singh A."/>
            <person name="Wilkins M.J."/>
            <person name="Karaoz U."/>
            <person name="Brodie E.L."/>
            <person name="Williams K.H."/>
            <person name="Hubbard S.S."/>
            <person name="Banfield J.F."/>
        </authorList>
    </citation>
    <scope>NUCLEOTIDE SEQUENCE [LARGE SCALE GENOMIC DNA]</scope>
</reference>
<dbReference type="AlphaFoldDB" id="A0A1F7JU23"/>
<evidence type="ECO:0000256" key="5">
    <source>
        <dbReference type="RuleBase" id="RU361157"/>
    </source>
</evidence>
<proteinExistence type="inferred from homology"/>
<dbReference type="PANTHER" id="PTHR43229:SF6">
    <property type="entry name" value="ABC-TYPE MULTIDRUG TRANSPORT SYSTEM, PERMEASE COMPONENT"/>
    <property type="match status" value="1"/>
</dbReference>
<comment type="subcellular location">
    <subcellularLocation>
        <location evidence="5">Cell membrane</location>
        <topology evidence="5">Multi-pass membrane protein</topology>
    </subcellularLocation>
    <subcellularLocation>
        <location evidence="1">Membrane</location>
        <topology evidence="1">Multi-pass membrane protein</topology>
    </subcellularLocation>
</comment>
<feature type="transmembrane region" description="Helical" evidence="5">
    <location>
        <begin position="52"/>
        <end position="69"/>
    </location>
</feature>
<feature type="transmembrane region" description="Helical" evidence="5">
    <location>
        <begin position="124"/>
        <end position="141"/>
    </location>
</feature>
<dbReference type="Proteomes" id="UP000176269">
    <property type="component" value="Unassembled WGS sequence"/>
</dbReference>
<dbReference type="EMBL" id="MGBC01000051">
    <property type="protein sequence ID" value="OGK59107.1"/>
    <property type="molecule type" value="Genomic_DNA"/>
</dbReference>